<sequence length="587" mass="63921">MDISRSRCRLDFSVESVGMARDGPIATFACAMSVNVSVALHPATSISAIKRATLRPFTPCQFSLPAGGISEVMFRSLRLKVASGIASLRDLYVLPPTLWIAFAIYFPLGFINVSSIKLYLPLLRSLVACDVPVSDGEYSGSLHCGDRNLVISVALQQEAWLVALKLLCRMLSGPLLGALCDTHGRKPVLMLSISGITMASWLMMMACMQTAIPPIMILTGALALQGCTTAFSLCFKAMIADQLETGQRAKGFVVLNHVDVLSRGLTLCFVIWIQKIQFMHFDVLCLLAGMLGLVILLVCYFQLEETLPNQGTILDTSVSGLLRSSFKELSSPFELLRSSRFLQIRLAQMLLLQLGNGWESVLDSFMISTLGWGPGDWDLVNVPISSFREFWGMATSGLMVQWARNPRNSFWYQQASLGFGSAMLLIQTFAPFGAAFLLVPRCLLAFCPGDGGSDAAFFSSQFPPQAQASANGLLTAVDNIVSGVARWLFALASRAEGNCRKYKEDEALLLRSFYERMASRATARSEDCLHSAFQRAGFVCLVGLRPARAQEDGVGGHRPGAHTTSSKSPRDLQPQLVVETDASISTT</sequence>
<dbReference type="GO" id="GO:0022857">
    <property type="term" value="F:transmembrane transporter activity"/>
    <property type="evidence" value="ECO:0007669"/>
    <property type="project" value="InterPro"/>
</dbReference>
<dbReference type="Pfam" id="PF07690">
    <property type="entry name" value="MFS_1"/>
    <property type="match status" value="1"/>
</dbReference>
<dbReference type="CDD" id="cd06174">
    <property type="entry name" value="MFS"/>
    <property type="match status" value="1"/>
</dbReference>
<feature type="transmembrane region" description="Helical" evidence="6">
    <location>
        <begin position="217"/>
        <end position="239"/>
    </location>
</feature>
<dbReference type="EMBL" id="LSRX01000464">
    <property type="protein sequence ID" value="OLP96528.1"/>
    <property type="molecule type" value="Genomic_DNA"/>
</dbReference>
<keyword evidence="4 6" id="KW-0472">Membrane</keyword>
<feature type="region of interest" description="Disordered" evidence="5">
    <location>
        <begin position="550"/>
        <end position="587"/>
    </location>
</feature>
<feature type="transmembrane region" description="Helical" evidence="6">
    <location>
        <begin position="417"/>
        <end position="439"/>
    </location>
</feature>
<dbReference type="PANTHER" id="PTHR23507">
    <property type="entry name" value="ZGC:174356"/>
    <property type="match status" value="1"/>
</dbReference>
<reference evidence="7 8" key="1">
    <citation type="submission" date="2016-02" db="EMBL/GenBank/DDBJ databases">
        <title>Genome analysis of coral dinoflagellate symbionts highlights evolutionary adaptations to a symbiotic lifestyle.</title>
        <authorList>
            <person name="Aranda M."/>
            <person name="Li Y."/>
            <person name="Liew Y.J."/>
            <person name="Baumgarten S."/>
            <person name="Simakov O."/>
            <person name="Wilson M."/>
            <person name="Piel J."/>
            <person name="Ashoor H."/>
            <person name="Bougouffa S."/>
            <person name="Bajic V.B."/>
            <person name="Ryu T."/>
            <person name="Ravasi T."/>
            <person name="Bayer T."/>
            <person name="Micklem G."/>
            <person name="Kim H."/>
            <person name="Bhak J."/>
            <person name="Lajeunesse T.C."/>
            <person name="Voolstra C.R."/>
        </authorList>
    </citation>
    <scope>NUCLEOTIDE SEQUENCE [LARGE SCALE GENOMIC DNA]</scope>
    <source>
        <strain evidence="7 8">CCMP2467</strain>
    </source>
</reference>
<feature type="transmembrane region" description="Helical" evidence="6">
    <location>
        <begin position="188"/>
        <end position="211"/>
    </location>
</feature>
<evidence type="ECO:0000256" key="2">
    <source>
        <dbReference type="ARBA" id="ARBA00022692"/>
    </source>
</evidence>
<evidence type="ECO:0000256" key="3">
    <source>
        <dbReference type="ARBA" id="ARBA00022989"/>
    </source>
</evidence>
<keyword evidence="2 6" id="KW-0812">Transmembrane</keyword>
<dbReference type="InterPro" id="IPR011701">
    <property type="entry name" value="MFS"/>
</dbReference>
<dbReference type="OrthoDB" id="430300at2759"/>
<evidence type="ECO:0000313" key="7">
    <source>
        <dbReference type="EMBL" id="OLP96528.1"/>
    </source>
</evidence>
<dbReference type="Gene3D" id="1.20.1250.20">
    <property type="entry name" value="MFS general substrate transporter like domains"/>
    <property type="match status" value="1"/>
</dbReference>
<keyword evidence="8" id="KW-1185">Reference proteome</keyword>
<evidence type="ECO:0000256" key="1">
    <source>
        <dbReference type="ARBA" id="ARBA00004141"/>
    </source>
</evidence>
<name>A0A1Q9DMX9_SYMMI</name>
<dbReference type="PANTHER" id="PTHR23507:SF1">
    <property type="entry name" value="FI18259P1-RELATED"/>
    <property type="match status" value="1"/>
</dbReference>
<evidence type="ECO:0000256" key="5">
    <source>
        <dbReference type="SAM" id="MobiDB-lite"/>
    </source>
</evidence>
<dbReference type="Proteomes" id="UP000186817">
    <property type="component" value="Unassembled WGS sequence"/>
</dbReference>
<comment type="subcellular location">
    <subcellularLocation>
        <location evidence="1">Membrane</location>
        <topology evidence="1">Multi-pass membrane protein</topology>
    </subcellularLocation>
</comment>
<dbReference type="SUPFAM" id="SSF103473">
    <property type="entry name" value="MFS general substrate transporter"/>
    <property type="match status" value="1"/>
</dbReference>
<proteinExistence type="predicted"/>
<feature type="transmembrane region" description="Helical" evidence="6">
    <location>
        <begin position="98"/>
        <end position="120"/>
    </location>
</feature>
<accession>A0A1Q9DMX9</accession>
<dbReference type="AlphaFoldDB" id="A0A1Q9DMX9"/>
<gene>
    <name evidence="7" type="ORF">AK812_SmicGene21212</name>
</gene>
<feature type="transmembrane region" description="Helical" evidence="6">
    <location>
        <begin position="279"/>
        <end position="301"/>
    </location>
</feature>
<protein>
    <submittedName>
        <fullName evidence="7">Uncharacterized protein</fullName>
    </submittedName>
</protein>
<evidence type="ECO:0000256" key="6">
    <source>
        <dbReference type="SAM" id="Phobius"/>
    </source>
</evidence>
<feature type="transmembrane region" description="Helical" evidence="6">
    <location>
        <begin position="251"/>
        <end position="273"/>
    </location>
</feature>
<evidence type="ECO:0000313" key="8">
    <source>
        <dbReference type="Proteomes" id="UP000186817"/>
    </source>
</evidence>
<comment type="caution">
    <text evidence="7">The sequence shown here is derived from an EMBL/GenBank/DDBJ whole genome shotgun (WGS) entry which is preliminary data.</text>
</comment>
<dbReference type="GO" id="GO:0016020">
    <property type="term" value="C:membrane"/>
    <property type="evidence" value="ECO:0007669"/>
    <property type="project" value="UniProtKB-SubCell"/>
</dbReference>
<organism evidence="7 8">
    <name type="scientific">Symbiodinium microadriaticum</name>
    <name type="common">Dinoflagellate</name>
    <name type="synonym">Zooxanthella microadriatica</name>
    <dbReference type="NCBI Taxonomy" id="2951"/>
    <lineage>
        <taxon>Eukaryota</taxon>
        <taxon>Sar</taxon>
        <taxon>Alveolata</taxon>
        <taxon>Dinophyceae</taxon>
        <taxon>Suessiales</taxon>
        <taxon>Symbiodiniaceae</taxon>
        <taxon>Symbiodinium</taxon>
    </lineage>
</organism>
<keyword evidence="3 6" id="KW-1133">Transmembrane helix</keyword>
<dbReference type="InterPro" id="IPR036259">
    <property type="entry name" value="MFS_trans_sf"/>
</dbReference>
<evidence type="ECO:0000256" key="4">
    <source>
        <dbReference type="ARBA" id="ARBA00023136"/>
    </source>
</evidence>